<dbReference type="InterPro" id="IPR034641">
    <property type="entry name" value="RGL11"/>
</dbReference>
<comment type="caution">
    <text evidence="6">The sequence shown here is derived from an EMBL/GenBank/DDBJ whole genome shotgun (WGS) entry which is preliminary data.</text>
</comment>
<dbReference type="Gene3D" id="3.40.50.1110">
    <property type="entry name" value="SGNH hydrolase"/>
    <property type="match status" value="1"/>
</dbReference>
<organism evidence="6 7">
    <name type="scientific">Gaoshiqia sediminis</name>
    <dbReference type="NCBI Taxonomy" id="2986998"/>
    <lineage>
        <taxon>Bacteria</taxon>
        <taxon>Pseudomonadati</taxon>
        <taxon>Bacteroidota</taxon>
        <taxon>Bacteroidia</taxon>
        <taxon>Marinilabiliales</taxon>
        <taxon>Prolixibacteraceae</taxon>
        <taxon>Gaoshiqia</taxon>
    </lineage>
</organism>
<feature type="domain" description="Rhamnogalacturonan lyase family 11 C-terminal" evidence="5">
    <location>
        <begin position="130"/>
        <end position="619"/>
    </location>
</feature>
<dbReference type="CDD" id="cd01821">
    <property type="entry name" value="Rhamnogalacturan_acetylesterase_like"/>
    <property type="match status" value="1"/>
</dbReference>
<dbReference type="CDD" id="cd10318">
    <property type="entry name" value="RGL11"/>
    <property type="match status" value="1"/>
</dbReference>
<feature type="chain" id="PRO_5041355985" evidence="1">
    <location>
        <begin position="19"/>
        <end position="1054"/>
    </location>
</feature>
<dbReference type="InterPro" id="IPR013783">
    <property type="entry name" value="Ig-like_fold"/>
</dbReference>
<feature type="domain" description="Rhamnogalacturonan I lyase beta-sheet" evidence="3">
    <location>
        <begin position="20"/>
        <end position="104"/>
    </location>
</feature>
<dbReference type="RefSeq" id="WP_282590226.1">
    <property type="nucleotide sequence ID" value="NZ_JAPAAF010000002.1"/>
</dbReference>
<keyword evidence="1" id="KW-0732">Signal</keyword>
<reference evidence="6" key="1">
    <citation type="submission" date="2022-10" db="EMBL/GenBank/DDBJ databases">
        <title>Gaoshiqiia sediminis gen. nov., sp. nov., isolated from coastal sediment.</title>
        <authorList>
            <person name="Yu W.X."/>
            <person name="Mu D.S."/>
            <person name="Du J.Z."/>
            <person name="Liang Y.Q."/>
        </authorList>
    </citation>
    <scope>NUCLEOTIDE SEQUENCE</scope>
    <source>
        <strain evidence="6">A06</strain>
    </source>
</reference>
<dbReference type="SUPFAM" id="SSF69318">
    <property type="entry name" value="Integrin alpha N-terminal domain"/>
    <property type="match status" value="1"/>
</dbReference>
<dbReference type="PANTHER" id="PTHR43118">
    <property type="entry name" value="RHAMNOGALACTURONAN LYASE (EUROFUNG)"/>
    <property type="match status" value="1"/>
</dbReference>
<accession>A0AA41YBE9</accession>
<evidence type="ECO:0000259" key="3">
    <source>
        <dbReference type="Pfam" id="PF18370"/>
    </source>
</evidence>
<dbReference type="Pfam" id="PF18370">
    <property type="entry name" value="RGI_lyase"/>
    <property type="match status" value="1"/>
</dbReference>
<dbReference type="InterPro" id="IPR049033">
    <property type="entry name" value="AGA-YXIM_GBD"/>
</dbReference>
<feature type="signal peptide" evidence="1">
    <location>
        <begin position="1"/>
        <end position="18"/>
    </location>
</feature>
<protein>
    <submittedName>
        <fullName evidence="6">GDSL-type esterase/lipase family protein</fullName>
    </submittedName>
</protein>
<name>A0AA41YBE9_9BACT</name>
<dbReference type="InterPro" id="IPR041624">
    <property type="entry name" value="RGI_lyase"/>
</dbReference>
<dbReference type="InterPro" id="IPR008979">
    <property type="entry name" value="Galactose-bd-like_sf"/>
</dbReference>
<dbReference type="Pfam" id="PF21348">
    <property type="entry name" value="RGL11_C"/>
    <property type="match status" value="1"/>
</dbReference>
<dbReference type="Gene3D" id="2.60.40.10">
    <property type="entry name" value="Immunoglobulins"/>
    <property type="match status" value="1"/>
</dbReference>
<dbReference type="EMBL" id="JAPAAF010000002">
    <property type="protein sequence ID" value="MCW0481617.1"/>
    <property type="molecule type" value="Genomic_DNA"/>
</dbReference>
<evidence type="ECO:0000313" key="6">
    <source>
        <dbReference type="EMBL" id="MCW0481617.1"/>
    </source>
</evidence>
<evidence type="ECO:0000259" key="5">
    <source>
        <dbReference type="Pfam" id="PF21348"/>
    </source>
</evidence>
<dbReference type="Pfam" id="PF21254">
    <property type="entry name" value="AGA-YXIM_GBD"/>
    <property type="match status" value="1"/>
</dbReference>
<proteinExistence type="predicted"/>
<dbReference type="Gene3D" id="2.60.120.430">
    <property type="entry name" value="Galactose-binding lectin"/>
    <property type="match status" value="1"/>
</dbReference>
<dbReference type="Proteomes" id="UP001163821">
    <property type="component" value="Unassembled WGS sequence"/>
</dbReference>
<feature type="domain" description="Beta-agarase/YXIM esterase-like galactose-binding" evidence="4">
    <location>
        <begin position="639"/>
        <end position="728"/>
    </location>
</feature>
<dbReference type="InterPro" id="IPR049366">
    <property type="entry name" value="RGL11_C"/>
</dbReference>
<gene>
    <name evidence="6" type="ORF">N2K84_02675</name>
</gene>
<evidence type="ECO:0000259" key="4">
    <source>
        <dbReference type="Pfam" id="PF21254"/>
    </source>
</evidence>
<dbReference type="GO" id="GO:0016788">
    <property type="term" value="F:hydrolase activity, acting on ester bonds"/>
    <property type="evidence" value="ECO:0007669"/>
    <property type="project" value="UniProtKB-ARBA"/>
</dbReference>
<dbReference type="Pfam" id="PF13472">
    <property type="entry name" value="Lipase_GDSL_2"/>
    <property type="match status" value="1"/>
</dbReference>
<feature type="domain" description="SGNH hydrolase-type esterase" evidence="2">
    <location>
        <begin position="810"/>
        <end position="972"/>
    </location>
</feature>
<dbReference type="InterPro" id="IPR028994">
    <property type="entry name" value="Integrin_alpha_N"/>
</dbReference>
<dbReference type="SUPFAM" id="SSF52266">
    <property type="entry name" value="SGNH hydrolase"/>
    <property type="match status" value="1"/>
</dbReference>
<dbReference type="PANTHER" id="PTHR43118:SF1">
    <property type="entry name" value="RHAMNOGALACTURONAN LYASE (EUROFUNG)"/>
    <property type="match status" value="1"/>
</dbReference>
<keyword evidence="7" id="KW-1185">Reference proteome</keyword>
<dbReference type="AlphaFoldDB" id="A0AA41YBE9"/>
<evidence type="ECO:0000256" key="1">
    <source>
        <dbReference type="SAM" id="SignalP"/>
    </source>
</evidence>
<dbReference type="SUPFAM" id="SSF49785">
    <property type="entry name" value="Galactose-binding domain-like"/>
    <property type="match status" value="1"/>
</dbReference>
<evidence type="ECO:0000259" key="2">
    <source>
        <dbReference type="Pfam" id="PF13472"/>
    </source>
</evidence>
<dbReference type="InterPro" id="IPR037459">
    <property type="entry name" value="RhgT-like"/>
</dbReference>
<dbReference type="InterPro" id="IPR036514">
    <property type="entry name" value="SGNH_hydro_sf"/>
</dbReference>
<dbReference type="InterPro" id="IPR013830">
    <property type="entry name" value="SGNH_hydro"/>
</dbReference>
<sequence length="1054" mass="117494">MKRIILIFLLFCGFSAVAQRQMEHLSRGLVAVQAGNDSVFVSWRLLHSDAEDVAFNVYRQSENGEEVLLNEKPLTDATSLMDVVSLPNGIYTYLVKPVGSGTEFEPDGSYRLVKTDNVQPWLTIPLQTPENYSPGDIAPGDLDGDGDYELVVHMTGRGRDNSHEGMTSEPVFHAYKQDGTLLWSINLGKNIREGAHYTQFLVYDFDGDGRAEVVMKTADGTVDGIGNVIGDASADHRNQDGHILRGPEFLTVFDGLTGAALATVPYVPGRHPSKLDPAPDEMKEVWGDGNANRSERYLACVAYLDGKRPSIVMCRGYYTRATLAAYDWRDGKLTQRWLFDSDDGTPGNRAYRGQGNHSVSVGDVDGDGCDEIIYGAAAIDHDGTGLHSTGLGHADALHLSDLNPARPGLEAFNIQERFDDAGMNFRDAKTGEVLWKVPSVKAADSGGDRGEGPGRGVSFNIDPRHPGNECWVFGAGINGLWNAQGEKISETTPRSCNFAVWWDGDLLRELLDRNRVMKWDWQNETLTNLLVAEGCQSNNGSKSTPALSADLFGDWREEVVLRTEDNQSLRIYTTTIPTQHRLVTLMHDPIYRLSIAWQNVAYNQPPHPGFYMGDEMEKPIRHELDLVKYQPAGSKQTSWKFDLGNGPVKEGFTQVTEKNSYTPEKGFGIIRANPVQAEKMEGREDATGDWITSDKPFYFQVDLPEGRYKITLTLGDGQGESATTVKAESRRLMLENIQTEKGEVLSKTIVVDVRTPRFNDSLEIRRKPREMTYLNWDNSLTLEFNGPKPCVSSIVIEKANDLPVIFLAGNSTVTDQENEPWASWGQMFPRFLKPEIVVANYAESGETLKAFRRENRLQKILSLMKPGDYLFMEFAHNDQKPGGNHVEPFTTYQDELRHFISEARKKGGKPVLVTSTNRRRFDEEGKIINTLEDYPEAMRQLGKVEGVPVIDLNAMSKVLYEALGPENSKKAFVHYPANTYPGQDKPLADDTHFSPFGAYELAKCVVKGILDQQLDLANYVADEFSSFSPSEPDSFENFFWPESPAADILKPDGN</sequence>
<evidence type="ECO:0000313" key="7">
    <source>
        <dbReference type="Proteomes" id="UP001163821"/>
    </source>
</evidence>